<dbReference type="SUPFAM" id="SSF52540">
    <property type="entry name" value="P-loop containing nucleoside triphosphate hydrolases"/>
    <property type="match status" value="1"/>
</dbReference>
<feature type="compositionally biased region" description="Basic and acidic residues" evidence="1">
    <location>
        <begin position="668"/>
        <end position="678"/>
    </location>
</feature>
<dbReference type="Pfam" id="PF22946">
    <property type="entry name" value="SPEF2_D5"/>
    <property type="match status" value="1"/>
</dbReference>
<accession>A0A8S4AAF2</accession>
<feature type="compositionally biased region" description="Basic and acidic residues" evidence="1">
    <location>
        <begin position="881"/>
        <end position="895"/>
    </location>
</feature>
<evidence type="ECO:0000259" key="2">
    <source>
        <dbReference type="Pfam" id="PF22946"/>
    </source>
</evidence>
<proteinExistence type="predicted"/>
<organism evidence="3 4">
    <name type="scientific">Candidula unifasciata</name>
    <dbReference type="NCBI Taxonomy" id="100452"/>
    <lineage>
        <taxon>Eukaryota</taxon>
        <taxon>Metazoa</taxon>
        <taxon>Spiralia</taxon>
        <taxon>Lophotrochozoa</taxon>
        <taxon>Mollusca</taxon>
        <taxon>Gastropoda</taxon>
        <taxon>Heterobranchia</taxon>
        <taxon>Euthyneura</taxon>
        <taxon>Panpulmonata</taxon>
        <taxon>Eupulmonata</taxon>
        <taxon>Stylommatophora</taxon>
        <taxon>Helicina</taxon>
        <taxon>Helicoidea</taxon>
        <taxon>Geomitridae</taxon>
        <taxon>Candidula</taxon>
    </lineage>
</organism>
<dbReference type="Gene3D" id="3.40.50.300">
    <property type="entry name" value="P-loop containing nucleotide triphosphate hydrolases"/>
    <property type="match status" value="1"/>
</dbReference>
<feature type="compositionally biased region" description="Basic and acidic residues" evidence="1">
    <location>
        <begin position="902"/>
        <end position="913"/>
    </location>
</feature>
<keyword evidence="4" id="KW-1185">Reference proteome</keyword>
<feature type="region of interest" description="Disordered" evidence="1">
    <location>
        <begin position="431"/>
        <end position="463"/>
    </location>
</feature>
<dbReference type="AlphaFoldDB" id="A0A8S4AAF2"/>
<protein>
    <recommendedName>
        <fullName evidence="2">CPC1/SPEF2 domain-containing protein</fullName>
    </recommendedName>
</protein>
<evidence type="ECO:0000313" key="3">
    <source>
        <dbReference type="EMBL" id="CAG5136742.1"/>
    </source>
</evidence>
<dbReference type="PANTHER" id="PTHR14919:SF0">
    <property type="entry name" value="SPERM FLAGELLAR PROTEIN 2"/>
    <property type="match status" value="1"/>
</dbReference>
<feature type="region of interest" description="Disordered" evidence="1">
    <location>
        <begin position="624"/>
        <end position="691"/>
    </location>
</feature>
<feature type="non-terminal residue" evidence="3">
    <location>
        <position position="1044"/>
    </location>
</feature>
<feature type="compositionally biased region" description="Basic and acidic residues" evidence="1">
    <location>
        <begin position="998"/>
        <end position="1011"/>
    </location>
</feature>
<dbReference type="PROSITE" id="PS00113">
    <property type="entry name" value="ADENYLATE_KINASE"/>
    <property type="match status" value="1"/>
</dbReference>
<dbReference type="InterPro" id="IPR052634">
    <property type="entry name" value="Sperm_flagellar-bone_growth"/>
</dbReference>
<feature type="region of interest" description="Disordered" evidence="1">
    <location>
        <begin position="992"/>
        <end position="1044"/>
    </location>
</feature>
<sequence>AIAAQHKLEYAEQIKADQELHDQIAAQRAELRYRRHYDICAGIVNDILDFSSIVVEYRELTNNLVPAKLMREWKLLFVQGQPLYEKIDFDDNEFFSELILEAERHDLLDDADLLEYRSMTGEWLPPESCEVKGPPRDNPVVSHVIQRLFSIAHPPTPPPAAPEFPAFPVRACVLGKAFSGKSTCLKRLAEEHNVCILDPEILVQEAVEAFKSGELEVADQEVQVDFSEHLDDVASVEHRTSKDEPGHSSEIEKTASIVITIESPHDSQTSSVGPPNKHVQPQVLSSSLISSSSLFIPCLCDLTTRAQLGSKAMACLKKGLPVDDHIVVEILAEAIRQIPEGTGWILDGYPRNYNQAKLLEKALSGCDSSAVEKKQKEFQEIHKNSLVPYPQATQEPSTARSGIDVVILFDIRDELCLKRAAGRYEQVQAEKTFHEQFEPPPEGSATGGGKVEKVQPVSDPHYDKEQIQTRITGFINHWPKVQKWFLKYGTLKTVDASLEKEAVFQETEKILEDSINRAPGGPPEAGPSEIPAAETPAPGGPETRLSRAVSAVKEGGLTYGSKGSKETKSSEKSGTDVMPSTSKLIAEKPLADEIFEPARKQEVDVEFDILISVNLGNHRKALSFVASSSPKDKKSRSPKGKKSDSSSPKRKGSRGSASSDKRKSHTNKITEVESRSEPELPVGPPPPKPGDDEWIFVDLDIDIELAKVLMNHWEELEKAYVRSLKTVFRNIRDERETIFRYFFQIRKDFIQYLMKPDCKQEYITQWQKTYNEVPDDLRDDEEMKAELHQQVDDLVDRLWSICDERKEAAENERLMIMKDGWLDDHLGILTNHYLTVMQNMFKLGDIVENNTVRLLKDYYRGMQGLIPETPRLDYERVPLVERASKSPRQSPKETKSVTSKKKSNEPEAEKAEEQSTEGLGHRVIIPLVPRHGSAEKISGRESRDKLNVRKGKDEQDSMLLPLDPDKRQIYNGYNFAVGAINDIVNAEMAIKEAEDEAEHQKDIDKDKERAAKKGGKGVKRTSSPSTKKRNSRVREQEESVSQIQ</sequence>
<comment type="caution">
    <text evidence="3">The sequence shown here is derived from an EMBL/GenBank/DDBJ whole genome shotgun (WGS) entry which is preliminary data.</text>
</comment>
<reference evidence="3" key="1">
    <citation type="submission" date="2021-04" db="EMBL/GenBank/DDBJ databases">
        <authorList>
            <consortium name="Molecular Ecology Group"/>
        </authorList>
    </citation>
    <scope>NUCLEOTIDE SEQUENCE</scope>
</reference>
<feature type="compositionally biased region" description="Low complexity" evidence="1">
    <location>
        <begin position="526"/>
        <end position="543"/>
    </location>
</feature>
<dbReference type="Proteomes" id="UP000678393">
    <property type="component" value="Unassembled WGS sequence"/>
</dbReference>
<feature type="region of interest" description="Disordered" evidence="1">
    <location>
        <begin position="514"/>
        <end position="586"/>
    </location>
</feature>
<dbReference type="InterPro" id="IPR054517">
    <property type="entry name" value="SPEF2_D5"/>
</dbReference>
<dbReference type="EMBL" id="CAJHNH020008566">
    <property type="protein sequence ID" value="CAG5136742.1"/>
    <property type="molecule type" value="Genomic_DNA"/>
</dbReference>
<dbReference type="PANTHER" id="PTHR14919">
    <property type="entry name" value="KPL2-RELATED"/>
    <property type="match status" value="1"/>
</dbReference>
<feature type="domain" description="CPC1/SPEF2" evidence="2">
    <location>
        <begin position="2"/>
        <end position="82"/>
    </location>
</feature>
<feature type="non-terminal residue" evidence="3">
    <location>
        <position position="1"/>
    </location>
</feature>
<evidence type="ECO:0000313" key="4">
    <source>
        <dbReference type="Proteomes" id="UP000678393"/>
    </source>
</evidence>
<feature type="compositionally biased region" description="Basic and acidic residues" evidence="1">
    <location>
        <begin position="932"/>
        <end position="955"/>
    </location>
</feature>
<dbReference type="Pfam" id="PF00406">
    <property type="entry name" value="ADK"/>
    <property type="match status" value="1"/>
</dbReference>
<feature type="region of interest" description="Disordered" evidence="1">
    <location>
        <begin position="881"/>
        <end position="959"/>
    </location>
</feature>
<evidence type="ECO:0000256" key="1">
    <source>
        <dbReference type="SAM" id="MobiDB-lite"/>
    </source>
</evidence>
<feature type="compositionally biased region" description="Basic and acidic residues" evidence="1">
    <location>
        <begin position="563"/>
        <end position="574"/>
    </location>
</feature>
<dbReference type="OrthoDB" id="62528at2759"/>
<name>A0A8S4AAF2_9EUPU</name>
<dbReference type="InterPro" id="IPR027417">
    <property type="entry name" value="P-loop_NTPase"/>
</dbReference>
<dbReference type="InterPro" id="IPR033690">
    <property type="entry name" value="Adenylat_kinase_CS"/>
</dbReference>
<gene>
    <name evidence="3" type="ORF">CUNI_LOCUS22300</name>
</gene>